<dbReference type="RefSeq" id="WP_062952518.1">
    <property type="nucleotide sequence ID" value="NZ_JPWD01000008.1"/>
</dbReference>
<dbReference type="PIRSF" id="PIRSF004789">
    <property type="entry name" value="DR1281"/>
    <property type="match status" value="1"/>
</dbReference>
<dbReference type="PANTHER" id="PTHR36303">
    <property type="entry name" value="2',3'-CYCLIC-NUCLEOTIDE 2'-PHOSPHODIESTERASE"/>
    <property type="match status" value="1"/>
</dbReference>
<organism evidence="7 10">
    <name type="scientific">Thalassospira xiamenensis</name>
    <dbReference type="NCBI Taxonomy" id="220697"/>
    <lineage>
        <taxon>Bacteria</taxon>
        <taxon>Pseudomonadati</taxon>
        <taxon>Pseudomonadota</taxon>
        <taxon>Alphaproteobacteria</taxon>
        <taxon>Rhodospirillales</taxon>
        <taxon>Thalassospiraceae</taxon>
        <taxon>Thalassospira</taxon>
    </lineage>
</organism>
<evidence type="ECO:0000256" key="3">
    <source>
        <dbReference type="ARBA" id="ARBA00023004"/>
    </source>
</evidence>
<reference evidence="8 9" key="2">
    <citation type="submission" date="2017-08" db="EMBL/GenBank/DDBJ databases">
        <authorList>
            <person name="de Groot N.N."/>
        </authorList>
    </citation>
    <scope>NUCLEOTIDE SEQUENCE [LARGE SCALE GENOMIC DNA]</scope>
    <source>
        <strain evidence="8 9">USBA 78</strain>
    </source>
</reference>
<keyword evidence="2" id="KW-0378">Hydrolase</keyword>
<evidence type="ECO:0000256" key="5">
    <source>
        <dbReference type="PIRSR" id="PIRSR004789-50"/>
    </source>
</evidence>
<evidence type="ECO:0000256" key="6">
    <source>
        <dbReference type="PIRSR" id="PIRSR004789-51"/>
    </source>
</evidence>
<evidence type="ECO:0000313" key="7">
    <source>
        <dbReference type="EMBL" id="RCK47421.1"/>
    </source>
</evidence>
<dbReference type="InterPro" id="IPR005235">
    <property type="entry name" value="YmdB-like"/>
</dbReference>
<evidence type="ECO:0000256" key="1">
    <source>
        <dbReference type="ARBA" id="ARBA00022723"/>
    </source>
</evidence>
<feature type="binding site" evidence="6">
    <location>
        <position position="39"/>
    </location>
    <ligand>
        <name>Fe cation</name>
        <dbReference type="ChEBI" id="CHEBI:24875"/>
        <label>2</label>
    </ligand>
</feature>
<dbReference type="GO" id="GO:0004113">
    <property type="term" value="F:2',3'-cyclic-nucleotide 3'-phosphodiesterase activity"/>
    <property type="evidence" value="ECO:0007669"/>
    <property type="project" value="TreeGrafter"/>
</dbReference>
<dbReference type="NCBIfam" id="TIGR00282">
    <property type="entry name" value="TIGR00282 family metallophosphoesterase"/>
    <property type="match status" value="1"/>
</dbReference>
<proteinExistence type="inferred from homology"/>
<dbReference type="Proteomes" id="UP000252266">
    <property type="component" value="Unassembled WGS sequence"/>
</dbReference>
<feature type="binding site" evidence="6">
    <location>
        <position position="67"/>
    </location>
    <ligand>
        <name>Fe cation</name>
        <dbReference type="ChEBI" id="CHEBI:24875"/>
        <label>2</label>
    </ligand>
</feature>
<name>A0A154KSY6_9PROT</name>
<dbReference type="GO" id="GO:0046872">
    <property type="term" value="F:metal ion binding"/>
    <property type="evidence" value="ECO:0007669"/>
    <property type="project" value="UniProtKB-KW"/>
</dbReference>
<feature type="binding site" evidence="6">
    <location>
        <position position="40"/>
    </location>
    <ligand>
        <name>Fe cation</name>
        <dbReference type="ChEBI" id="CHEBI:24875"/>
        <label>1</label>
    </ligand>
</feature>
<dbReference type="EMBL" id="JPWJ01000010">
    <property type="protein sequence ID" value="RCK47421.1"/>
    <property type="molecule type" value="Genomic_DNA"/>
</dbReference>
<dbReference type="SUPFAM" id="SSF56300">
    <property type="entry name" value="Metallo-dependent phosphatases"/>
    <property type="match status" value="1"/>
</dbReference>
<dbReference type="Gene3D" id="3.60.21.10">
    <property type="match status" value="1"/>
</dbReference>
<sequence length="271" mass="29449">MRLLHLGDVLGQSGRTAALEALPMLRDRLSVDIAVVNVENAAHGFGVTAKICKEFYDAGADVLTTGNHVWDQREIIAYIDEDEKLLRPWNFPDGTPGKGDYVFKTRSGKKVCVVNMMGRLFMDPLSCPFQGANKLFAKHKLGKNVDAIIIDFHAETTSEKMAFGHHCDGRASLVLGTHTHVPTADAQILPGGTAYQTDVGMCGDFDSVIGMKKENSVRKFITKMPTGRFEPADGPATVCGIYVETDDATGLAKRIEPVRIGGRLKGSWPSA</sequence>
<evidence type="ECO:0000313" key="8">
    <source>
        <dbReference type="EMBL" id="SOB93944.1"/>
    </source>
</evidence>
<dbReference type="PANTHER" id="PTHR36303:SF1">
    <property type="entry name" value="2',3'-CYCLIC-NUCLEOTIDE 2'-PHOSPHODIESTERASE"/>
    <property type="match status" value="1"/>
</dbReference>
<evidence type="ECO:0000313" key="9">
    <source>
        <dbReference type="Proteomes" id="UP000219068"/>
    </source>
</evidence>
<keyword evidence="1 6" id="KW-0479">Metal-binding</keyword>
<dbReference type="FunFam" id="3.60.21.10:FF:000016">
    <property type="entry name" value="Putative metallophosphoesterase"/>
    <property type="match status" value="1"/>
</dbReference>
<dbReference type="EMBL" id="OBMM01000001">
    <property type="protein sequence ID" value="SOB93944.1"/>
    <property type="molecule type" value="Genomic_DNA"/>
</dbReference>
<feature type="binding site" evidence="6">
    <location>
        <position position="153"/>
    </location>
    <ligand>
        <name>Fe cation</name>
        <dbReference type="ChEBI" id="CHEBI:24875"/>
        <label>2</label>
    </ligand>
</feature>
<dbReference type="Proteomes" id="UP000219068">
    <property type="component" value="Unassembled WGS sequence"/>
</dbReference>
<feature type="binding site" evidence="6">
    <location>
        <position position="178"/>
    </location>
    <ligand>
        <name>Fe cation</name>
        <dbReference type="ChEBI" id="CHEBI:24875"/>
        <label>2</label>
    </ligand>
</feature>
<reference evidence="7 10" key="1">
    <citation type="submission" date="2014-07" db="EMBL/GenBank/DDBJ databases">
        <title>Draft genome sequence of Thalassospira xiamenensis IB13.</title>
        <authorList>
            <person name="Lai Q."/>
            <person name="Shao Z."/>
        </authorList>
    </citation>
    <scope>NUCLEOTIDE SEQUENCE [LARGE SCALE GENOMIC DNA]</scope>
    <source>
        <strain evidence="7 10">IB13</strain>
    </source>
</reference>
<feature type="binding site" evidence="6">
    <location>
        <position position="8"/>
    </location>
    <ligand>
        <name>Fe cation</name>
        <dbReference type="ChEBI" id="CHEBI:24875"/>
        <label>1</label>
    </ligand>
</feature>
<dbReference type="AlphaFoldDB" id="A0A154KSY6"/>
<gene>
    <name evidence="8" type="ORF">SAMN05428964_101876</name>
    <name evidence="7" type="ORF">TH44_17265</name>
</gene>
<dbReference type="CDD" id="cd07382">
    <property type="entry name" value="MPP_DR1281"/>
    <property type="match status" value="1"/>
</dbReference>
<keyword evidence="3" id="KW-0408">Iron</keyword>
<protein>
    <submittedName>
        <fullName evidence="7">Metallophosphoesterase</fullName>
    </submittedName>
</protein>
<dbReference type="InterPro" id="IPR029052">
    <property type="entry name" value="Metallo-depent_PP-like"/>
</dbReference>
<feature type="active site" description="Proton donor" evidence="5">
    <location>
        <position position="68"/>
    </location>
</feature>
<evidence type="ECO:0000256" key="4">
    <source>
        <dbReference type="ARBA" id="ARBA00061401"/>
    </source>
</evidence>
<accession>A0A154KSY6</accession>
<feature type="binding site" evidence="6">
    <location>
        <position position="180"/>
    </location>
    <ligand>
        <name>Fe cation</name>
        <dbReference type="ChEBI" id="CHEBI:24875"/>
        <label>1</label>
    </ligand>
</feature>
<dbReference type="Pfam" id="PF13277">
    <property type="entry name" value="YmdB"/>
    <property type="match status" value="1"/>
</dbReference>
<evidence type="ECO:0000313" key="10">
    <source>
        <dbReference type="Proteomes" id="UP000252266"/>
    </source>
</evidence>
<comment type="similarity">
    <text evidence="4">Belongs to the YmdB-like family.</text>
</comment>
<feature type="binding site" evidence="6">
    <location>
        <position position="39"/>
    </location>
    <ligand>
        <name>Fe cation</name>
        <dbReference type="ChEBI" id="CHEBI:24875"/>
        <label>1</label>
    </ligand>
</feature>
<evidence type="ECO:0000256" key="2">
    <source>
        <dbReference type="ARBA" id="ARBA00022801"/>
    </source>
</evidence>